<dbReference type="GO" id="GO:0016491">
    <property type="term" value="F:oxidoreductase activity"/>
    <property type="evidence" value="ECO:0007669"/>
    <property type="project" value="UniProtKB-KW"/>
</dbReference>
<dbReference type="Gene3D" id="3.90.180.10">
    <property type="entry name" value="Medium-chain alcohol dehydrogenases, catalytic domain"/>
    <property type="match status" value="1"/>
</dbReference>
<dbReference type="STRING" id="655353.SAMN04488056_11441"/>
<reference evidence="6 7" key="1">
    <citation type="submission" date="2016-10" db="EMBL/GenBank/DDBJ databases">
        <authorList>
            <person name="de Groot N.N."/>
        </authorList>
    </citation>
    <scope>NUCLEOTIDE SEQUENCE [LARGE SCALE GENOMIC DNA]</scope>
    <source>
        <strain evidence="6 7">CGMCC 1.9157</strain>
    </source>
</reference>
<dbReference type="Gene3D" id="3.40.50.720">
    <property type="entry name" value="NAD(P)-binding Rossmann-like Domain"/>
    <property type="match status" value="1"/>
</dbReference>
<evidence type="ECO:0000313" key="7">
    <source>
        <dbReference type="Proteomes" id="UP000199236"/>
    </source>
</evidence>
<dbReference type="AlphaFoldDB" id="A0A1I5KKM3"/>
<evidence type="ECO:0000256" key="5">
    <source>
        <dbReference type="ARBA" id="ARBA00023002"/>
    </source>
</evidence>
<proteinExistence type="inferred from homology"/>
<dbReference type="PANTHER" id="PTHR43350">
    <property type="entry name" value="NAD-DEPENDENT ALCOHOL DEHYDROGENASE"/>
    <property type="match status" value="1"/>
</dbReference>
<evidence type="ECO:0000313" key="6">
    <source>
        <dbReference type="EMBL" id="SFO85206.1"/>
    </source>
</evidence>
<keyword evidence="4" id="KW-0862">Zinc</keyword>
<dbReference type="PANTHER" id="PTHR43350:SF19">
    <property type="entry name" value="D-GULOSIDE 3-DEHYDROGENASE"/>
    <property type="match status" value="1"/>
</dbReference>
<comment type="cofactor">
    <cofactor evidence="1">
        <name>Zn(2+)</name>
        <dbReference type="ChEBI" id="CHEBI:29105"/>
    </cofactor>
</comment>
<dbReference type="RefSeq" id="WP_090075037.1">
    <property type="nucleotide sequence ID" value="NZ_FOVR01000014.1"/>
</dbReference>
<evidence type="ECO:0000256" key="2">
    <source>
        <dbReference type="ARBA" id="ARBA00008072"/>
    </source>
</evidence>
<dbReference type="SUPFAM" id="SSF51735">
    <property type="entry name" value="NAD(P)-binding Rossmann-fold domains"/>
    <property type="match status" value="1"/>
</dbReference>
<keyword evidence="3" id="KW-0479">Metal-binding</keyword>
<keyword evidence="7" id="KW-1185">Reference proteome</keyword>
<dbReference type="CDD" id="cd08255">
    <property type="entry name" value="2-desacetyl-2-hydroxyethyl_bacteriochlorophyllide_like"/>
    <property type="match status" value="1"/>
</dbReference>
<dbReference type="OrthoDB" id="9781588at2"/>
<accession>A0A1I5KKM3</accession>
<sequence length="332" mass="36267">MSKPIYADNKDATHALALWLSAKQTCEIRKDPLSRPEQDQVLIRTLFSGISRGTEALVFQGKVPHTETERMRGPHMAGDFCFPVKYGYCLVGVVEEGTQDLLGKAVFCLHPHQTACIINKDMVTILPDRVSPDRAILAANMETALNIVWDAHIQPGDRVAVFGAGVVGSLVAYLASRIIGTEVELIDSNRERRSIAEALGLSFLHSDAITNDYDILINASASQEALANALDHASFEAVIVEASWYGTAPVTVPLGGAFHSKRLSLISSQVGAVPTDRRSRWSFSRRLSKAMDLLVDARLDALISGETPFASIAEDYPAILANHSTLCHRIRY</sequence>
<keyword evidence="5" id="KW-0560">Oxidoreductase</keyword>
<organism evidence="6 7">
    <name type="scientific">Cohaesibacter marisflavi</name>
    <dbReference type="NCBI Taxonomy" id="655353"/>
    <lineage>
        <taxon>Bacteria</taxon>
        <taxon>Pseudomonadati</taxon>
        <taxon>Pseudomonadota</taxon>
        <taxon>Alphaproteobacteria</taxon>
        <taxon>Hyphomicrobiales</taxon>
        <taxon>Cohaesibacteraceae</taxon>
    </lineage>
</organism>
<name>A0A1I5KKM3_9HYPH</name>
<evidence type="ECO:0000256" key="1">
    <source>
        <dbReference type="ARBA" id="ARBA00001947"/>
    </source>
</evidence>
<protein>
    <submittedName>
        <fullName evidence="6">2-desacetyl-2-hydroxyethyl bacteriochlorophyllide A dehydrogenase</fullName>
    </submittedName>
</protein>
<dbReference type="InterPro" id="IPR036291">
    <property type="entry name" value="NAD(P)-bd_dom_sf"/>
</dbReference>
<dbReference type="InterPro" id="IPR011032">
    <property type="entry name" value="GroES-like_sf"/>
</dbReference>
<dbReference type="GO" id="GO:0046872">
    <property type="term" value="F:metal ion binding"/>
    <property type="evidence" value="ECO:0007669"/>
    <property type="project" value="UniProtKB-KW"/>
</dbReference>
<evidence type="ECO:0000256" key="4">
    <source>
        <dbReference type="ARBA" id="ARBA00022833"/>
    </source>
</evidence>
<evidence type="ECO:0000256" key="3">
    <source>
        <dbReference type="ARBA" id="ARBA00022723"/>
    </source>
</evidence>
<comment type="similarity">
    <text evidence="2">Belongs to the zinc-containing alcohol dehydrogenase family.</text>
</comment>
<dbReference type="Proteomes" id="UP000199236">
    <property type="component" value="Unassembled WGS sequence"/>
</dbReference>
<dbReference type="SUPFAM" id="SSF50129">
    <property type="entry name" value="GroES-like"/>
    <property type="match status" value="1"/>
</dbReference>
<dbReference type="EMBL" id="FOVR01000014">
    <property type="protein sequence ID" value="SFO85206.1"/>
    <property type="molecule type" value="Genomic_DNA"/>
</dbReference>
<gene>
    <name evidence="6" type="ORF">SAMN04488056_11441</name>
</gene>